<dbReference type="AlphaFoldDB" id="A0A9P0QP12"/>
<dbReference type="OrthoDB" id="5407653at2759"/>
<dbReference type="Proteomes" id="UP000837801">
    <property type="component" value="Unassembled WGS sequence"/>
</dbReference>
<feature type="region of interest" description="Disordered" evidence="5">
    <location>
        <begin position="178"/>
        <end position="262"/>
    </location>
</feature>
<organism evidence="7 8">
    <name type="scientific">[Candida] railenensis</name>
    <dbReference type="NCBI Taxonomy" id="45579"/>
    <lineage>
        <taxon>Eukaryota</taxon>
        <taxon>Fungi</taxon>
        <taxon>Dikarya</taxon>
        <taxon>Ascomycota</taxon>
        <taxon>Saccharomycotina</taxon>
        <taxon>Pichiomycetes</taxon>
        <taxon>Debaryomycetaceae</taxon>
        <taxon>Kurtzmaniella</taxon>
    </lineage>
</organism>
<dbReference type="PROSITE" id="PS51299">
    <property type="entry name" value="HTH_APSES"/>
    <property type="match status" value="1"/>
</dbReference>
<dbReference type="EMBL" id="CAKXYY010000008">
    <property type="protein sequence ID" value="CAH2352775.1"/>
    <property type="molecule type" value="Genomic_DNA"/>
</dbReference>
<evidence type="ECO:0000259" key="6">
    <source>
        <dbReference type="PROSITE" id="PS51299"/>
    </source>
</evidence>
<feature type="region of interest" description="Disordered" evidence="5">
    <location>
        <begin position="104"/>
        <end position="156"/>
    </location>
</feature>
<feature type="compositionally biased region" description="Polar residues" evidence="5">
    <location>
        <begin position="226"/>
        <end position="257"/>
    </location>
</feature>
<keyword evidence="3" id="KW-0238">DNA-binding</keyword>
<evidence type="ECO:0000256" key="2">
    <source>
        <dbReference type="ARBA" id="ARBA00023015"/>
    </source>
</evidence>
<reference evidence="7" key="1">
    <citation type="submission" date="2022-03" db="EMBL/GenBank/DDBJ databases">
        <authorList>
            <person name="Legras J.-L."/>
            <person name="Devillers H."/>
            <person name="Grondin C."/>
        </authorList>
    </citation>
    <scope>NUCLEOTIDE SEQUENCE</scope>
    <source>
        <strain evidence="7">CLIB 1423</strain>
    </source>
</reference>
<feature type="region of interest" description="Disordered" evidence="5">
    <location>
        <begin position="19"/>
        <end position="57"/>
    </location>
</feature>
<dbReference type="Gene3D" id="3.10.260.10">
    <property type="entry name" value="Transcription regulator HTH, APSES-type DNA-binding domain"/>
    <property type="match status" value="1"/>
</dbReference>
<dbReference type="InterPro" id="IPR018004">
    <property type="entry name" value="KilA/APSES_HTH"/>
</dbReference>
<proteinExistence type="inferred from homology"/>
<evidence type="ECO:0000313" key="7">
    <source>
        <dbReference type="EMBL" id="CAH2352775.1"/>
    </source>
</evidence>
<evidence type="ECO:0000256" key="1">
    <source>
        <dbReference type="ARBA" id="ARBA00007247"/>
    </source>
</evidence>
<feature type="compositionally biased region" description="Low complexity" evidence="5">
    <location>
        <begin position="377"/>
        <end position="399"/>
    </location>
</feature>
<dbReference type="Pfam" id="PF04383">
    <property type="entry name" value="KilA-N"/>
    <property type="match status" value="1"/>
</dbReference>
<comment type="similarity">
    <text evidence="1">Belongs to the EFG1/PHD1/stuA family.</text>
</comment>
<gene>
    <name evidence="7" type="ORF">CLIB1423_08S00804</name>
</gene>
<feature type="compositionally biased region" description="Low complexity" evidence="5">
    <location>
        <begin position="179"/>
        <end position="205"/>
    </location>
</feature>
<evidence type="ECO:0000256" key="5">
    <source>
        <dbReference type="SAM" id="MobiDB-lite"/>
    </source>
</evidence>
<feature type="compositionally biased region" description="Low complexity" evidence="5">
    <location>
        <begin position="19"/>
        <end position="32"/>
    </location>
</feature>
<feature type="domain" description="HTH APSES-type" evidence="6">
    <location>
        <begin position="266"/>
        <end position="372"/>
    </location>
</feature>
<keyword evidence="4" id="KW-0804">Transcription</keyword>
<feature type="region of interest" description="Disordered" evidence="5">
    <location>
        <begin position="565"/>
        <end position="620"/>
    </location>
</feature>
<dbReference type="FunFam" id="3.10.260.10:FF:000003">
    <property type="entry name" value="Ascospore maturation 1 protein"/>
    <property type="match status" value="1"/>
</dbReference>
<dbReference type="SUPFAM" id="SSF54616">
    <property type="entry name" value="DNA-binding domain of Mlu1-box binding protein MBP1"/>
    <property type="match status" value="1"/>
</dbReference>
<name>A0A9P0QP12_9ASCO</name>
<sequence length="620" mass="64613">MINPSSDYRAASGYQQQAAYGAGVQRSSTGAIGQQGGAGSAAGTASGGAATGGVQQPFYNNQDQYQYQQLLNGQQQQQQQAQVQQQQAQASQPQAQSYPSYYMQYNQGQPQGNQQGQPQAVQGQGVQSQVGQGSQSASGGFPASSAVGGSSGANSAADQGYAYQKYASAYVPTYSSMYQQPQQPQGQGQAQQASAHQSQVQAAPSYGNRTAAGTGASYGSNPAAGASSTDAAVGVSSNGTPVPNDTLSASNTSSVGQYQPPGIRPRVTTTMWEDEKTLCYQVDANNVSVVRRADNNMINGTKLLNVAQMTRGRRDGILKSEKVRHVVKIGSMHLKGVWIPFERALAMAQREGIVDLLYPLFVRDIKRVIQTGVTPNSASVASSAQPSNPAQAQVQAPPGGSSGQQLQPASSGAVGSGNAASAASTNGAPNSQMNLGGYYPYGGQPSYGQPINGAQQQSPLVSAVATAGSSNSESAQHYSAGSSASQSQPVQQLQQQQAQPQQAQQQVPQSQGGASQQQVYGYQQPTYPNQYYPYNPNGGYYSQYNSQPMYQAAYGYVGGQPVLQQQQPQLPHHSQSQDSRGAHHPGAGHDSSASVNGTGDSNDTNTSVTSTGSELKKDKD</sequence>
<dbReference type="InterPro" id="IPR036887">
    <property type="entry name" value="HTH_APSES_sf"/>
</dbReference>
<keyword evidence="2" id="KW-0805">Transcription regulation</keyword>
<feature type="region of interest" description="Disordered" evidence="5">
    <location>
        <begin position="377"/>
        <end position="429"/>
    </location>
</feature>
<dbReference type="PANTHER" id="PTHR47792:SF1">
    <property type="entry name" value="PROTEIN SOK2-RELATED"/>
    <property type="match status" value="1"/>
</dbReference>
<feature type="region of interest" description="Disordered" evidence="5">
    <location>
        <begin position="449"/>
        <end position="518"/>
    </location>
</feature>
<evidence type="ECO:0000256" key="3">
    <source>
        <dbReference type="ARBA" id="ARBA00023125"/>
    </source>
</evidence>
<dbReference type="SMART" id="SM01252">
    <property type="entry name" value="KilA-N"/>
    <property type="match status" value="1"/>
</dbReference>
<protein>
    <recommendedName>
        <fullName evidence="6">HTH APSES-type domain-containing protein</fullName>
    </recommendedName>
</protein>
<dbReference type="GO" id="GO:0043565">
    <property type="term" value="F:sequence-specific DNA binding"/>
    <property type="evidence" value="ECO:0007669"/>
    <property type="project" value="TreeGrafter"/>
</dbReference>
<dbReference type="GO" id="GO:0005634">
    <property type="term" value="C:nucleus"/>
    <property type="evidence" value="ECO:0007669"/>
    <property type="project" value="TreeGrafter"/>
</dbReference>
<feature type="compositionally biased region" description="Gly residues" evidence="5">
    <location>
        <begin position="33"/>
        <end position="51"/>
    </location>
</feature>
<dbReference type="InterPro" id="IPR003163">
    <property type="entry name" value="Tscrpt_reg_HTH_APSES-type"/>
</dbReference>
<dbReference type="PANTHER" id="PTHR47792">
    <property type="entry name" value="PROTEIN SOK2-RELATED"/>
    <property type="match status" value="1"/>
</dbReference>
<evidence type="ECO:0000256" key="4">
    <source>
        <dbReference type="ARBA" id="ARBA00023163"/>
    </source>
</evidence>
<dbReference type="GO" id="GO:0003700">
    <property type="term" value="F:DNA-binding transcription factor activity"/>
    <property type="evidence" value="ECO:0007669"/>
    <property type="project" value="TreeGrafter"/>
</dbReference>
<feature type="compositionally biased region" description="Low complexity" evidence="5">
    <location>
        <begin position="598"/>
        <end position="613"/>
    </location>
</feature>
<accession>A0A9P0QP12</accession>
<evidence type="ECO:0000313" key="8">
    <source>
        <dbReference type="Proteomes" id="UP000837801"/>
    </source>
</evidence>
<keyword evidence="8" id="KW-1185">Reference proteome</keyword>
<dbReference type="InterPro" id="IPR029790">
    <property type="entry name" value="EFG1/Phd1/StuA"/>
</dbReference>
<feature type="compositionally biased region" description="Low complexity" evidence="5">
    <location>
        <begin position="565"/>
        <end position="577"/>
    </location>
</feature>
<dbReference type="GO" id="GO:0045944">
    <property type="term" value="P:positive regulation of transcription by RNA polymerase II"/>
    <property type="evidence" value="ECO:0007669"/>
    <property type="project" value="TreeGrafter"/>
</dbReference>
<feature type="compositionally biased region" description="Low complexity" evidence="5">
    <location>
        <begin position="474"/>
        <end position="518"/>
    </location>
</feature>
<comment type="caution">
    <text evidence="7">The sequence shown here is derived from an EMBL/GenBank/DDBJ whole genome shotgun (WGS) entry which is preliminary data.</text>
</comment>
<feature type="compositionally biased region" description="Low complexity" evidence="5">
    <location>
        <begin position="409"/>
        <end position="429"/>
    </location>
</feature>